<dbReference type="Proteomes" id="UP000583944">
    <property type="component" value="Unassembled WGS sequence"/>
</dbReference>
<evidence type="ECO:0000256" key="3">
    <source>
        <dbReference type="ARBA" id="ARBA00023242"/>
    </source>
</evidence>
<dbReference type="AlphaFoldDB" id="A0A7J6Y121"/>
<dbReference type="EMBL" id="JABDHM010000051">
    <property type="protein sequence ID" value="KAF5220451.1"/>
    <property type="molecule type" value="Genomic_DNA"/>
</dbReference>
<dbReference type="InterPro" id="IPR027417">
    <property type="entry name" value="P-loop_NTPase"/>
</dbReference>
<comment type="caution">
    <text evidence="7">The sequence shown here is derived from an EMBL/GenBank/DDBJ whole genome shotgun (WGS) entry which is preliminary data.</text>
</comment>
<dbReference type="InterPro" id="IPR010678">
    <property type="entry name" value="UTP25"/>
</dbReference>
<evidence type="ECO:0000313" key="8">
    <source>
        <dbReference type="Proteomes" id="UP000583944"/>
    </source>
</evidence>
<dbReference type="Gene3D" id="3.40.50.300">
    <property type="entry name" value="P-loop containing nucleotide triphosphate hydrolases"/>
    <property type="match status" value="1"/>
</dbReference>
<dbReference type="PANTHER" id="PTHR12933">
    <property type="entry name" value="ORF PROTEIN-RELATED"/>
    <property type="match status" value="1"/>
</dbReference>
<dbReference type="GO" id="GO:0034511">
    <property type="term" value="F:U3 snoRNA binding"/>
    <property type="evidence" value="ECO:0007669"/>
    <property type="project" value="InterPro"/>
</dbReference>
<dbReference type="GO" id="GO:0000462">
    <property type="term" value="P:maturation of SSU-rRNA from tricistronic rRNA transcript (SSU-rRNA, 5.8S rRNA, LSU-rRNA)"/>
    <property type="evidence" value="ECO:0007669"/>
    <property type="project" value="TreeGrafter"/>
</dbReference>
<gene>
    <name evidence="7" type="ORF">ECC02_006519</name>
</gene>
<keyword evidence="3" id="KW-0539">Nucleus</keyword>
<feature type="compositionally biased region" description="Basic and acidic residues" evidence="4">
    <location>
        <begin position="29"/>
        <end position="42"/>
    </location>
</feature>
<feature type="compositionally biased region" description="Basic residues" evidence="4">
    <location>
        <begin position="416"/>
        <end position="435"/>
    </location>
</feature>
<protein>
    <recommendedName>
        <fullName evidence="9">U3 small nucleolar RNA-associated protein 25</fullName>
    </recommendedName>
</protein>
<feature type="compositionally biased region" description="Acidic residues" evidence="4">
    <location>
        <begin position="134"/>
        <end position="221"/>
    </location>
</feature>
<accession>A0A7J6Y121</accession>
<dbReference type="PANTHER" id="PTHR12933:SF0">
    <property type="entry name" value="U3 SMALL NUCLEOLAR RNA-ASSOCIATED PROTEIN 25 HOMOLOG"/>
    <property type="match status" value="1"/>
</dbReference>
<sequence length="864" mass="100005">MGKAGGFFKRLKAKQKRSASRRRRGTKGASKEERRVKHNERVDYYAAKREAEALAAISSSSSDDDNYAVLSDSEMEARRQEHALLRLRRLIGVAGGSKRSRMDDSTNKPNGTGHSSRKHQDDKCTDATEMAEQLSEDDDWKAYLSEEDEEEQEEEEDEKDGDEEMSLDEMPGDDGDDDEYEPEEEEEEEEEEEGEDAEKEDEYEDDESVIDYSDDDDDDVEKEGGKQRQQRMEEAVQLLPQFRPGTTGVTALRHVVTANDPWFVKYHQDKHGGIDKTPMQSQEEHWRQQQAAGDGKMEDVSRVANIAVAASAHAVRHFLHPPFVFGKKQQQKPPYMHGTLWAKWLEYCAAESRDPMTVEERGLLDLLQGYPDVMDCCRSWENADARREIFILHALNHWFKARSVVLAHDALLQERRKNKKGRRKKRKVQSSKKHRGEKEQEEGGDDADVDQDEEEYEFRDRGFGKTRVLIMLPMRNIAHRYVTTLVKLLRATPDECAKLSTFNEDFTELAETVDPTFKRRPRDYRRQFAGNIDDSFCVGVRLEPSRVRVYAHPLNSDLIICSPLGLRRRLERSGDVLVSLASIEVCIVDEAHVLLMQNWQHMTEVLRLLNKRPKDTTHGLSDLRRVYAWALAGHSGRHRQTIMSTNLTNATLLATFRSCVNNSGRVLLQHREEAGVLAQVMVPVRQHFLRFDPGTSLEKCDDARFDFFTREVYAKKISPLVERDVRTIIFVPSYFDFVRLRNYMIREHRDSFAAICEYTSLQHQRKALGQFTDLERPLLLVTERFYFFKRYFVKLAEVMVFYSPPLFPAFYTSLVGRLVATSPNAFALTLFCRFDTHELHRIIGTRRTRQLLEREADAFSFVTN</sequence>
<dbReference type="Pfam" id="PF22916">
    <property type="entry name" value="UTP25_NTPase-like"/>
    <property type="match status" value="1"/>
</dbReference>
<feature type="region of interest" description="Disordered" evidence="4">
    <location>
        <begin position="92"/>
        <end position="232"/>
    </location>
</feature>
<dbReference type="Pfam" id="PF06862">
    <property type="entry name" value="Utp25_C"/>
    <property type="match status" value="1"/>
</dbReference>
<dbReference type="InterPro" id="IPR053940">
    <property type="entry name" value="UTP25_NTPase-like"/>
</dbReference>
<dbReference type="InterPro" id="IPR053939">
    <property type="entry name" value="UTP25_C"/>
</dbReference>
<name>A0A7J6Y121_TRYCR</name>
<evidence type="ECO:0000313" key="7">
    <source>
        <dbReference type="EMBL" id="KAF5220451.1"/>
    </source>
</evidence>
<evidence type="ECO:0000256" key="2">
    <source>
        <dbReference type="ARBA" id="ARBA00009223"/>
    </source>
</evidence>
<dbReference type="VEuPathDB" id="TriTrypDB:ECC02_006519"/>
<dbReference type="GO" id="GO:0019843">
    <property type="term" value="F:rRNA binding"/>
    <property type="evidence" value="ECO:0007669"/>
    <property type="project" value="TreeGrafter"/>
</dbReference>
<feature type="compositionally biased region" description="Basic residues" evidence="4">
    <location>
        <begin position="9"/>
        <end position="26"/>
    </location>
</feature>
<feature type="compositionally biased region" description="Basic and acidic residues" evidence="4">
    <location>
        <begin position="222"/>
        <end position="232"/>
    </location>
</feature>
<evidence type="ECO:0000256" key="4">
    <source>
        <dbReference type="SAM" id="MobiDB-lite"/>
    </source>
</evidence>
<feature type="domain" description="UTP25 C-terminal" evidence="5">
    <location>
        <begin position="677"/>
        <end position="861"/>
    </location>
</feature>
<organism evidence="7 8">
    <name type="scientific">Trypanosoma cruzi</name>
    <dbReference type="NCBI Taxonomy" id="5693"/>
    <lineage>
        <taxon>Eukaryota</taxon>
        <taxon>Discoba</taxon>
        <taxon>Euglenozoa</taxon>
        <taxon>Kinetoplastea</taxon>
        <taxon>Metakinetoplastina</taxon>
        <taxon>Trypanosomatida</taxon>
        <taxon>Trypanosomatidae</taxon>
        <taxon>Trypanosoma</taxon>
        <taxon>Schizotrypanum</taxon>
    </lineage>
</organism>
<feature type="domain" description="UTP25 NTP hydrolase-like" evidence="6">
    <location>
        <begin position="370"/>
        <end position="666"/>
    </location>
</feature>
<evidence type="ECO:0000259" key="6">
    <source>
        <dbReference type="Pfam" id="PF22916"/>
    </source>
</evidence>
<feature type="compositionally biased region" description="Acidic residues" evidence="4">
    <location>
        <begin position="439"/>
        <end position="452"/>
    </location>
</feature>
<feature type="region of interest" description="Disordered" evidence="4">
    <location>
        <begin position="416"/>
        <end position="452"/>
    </location>
</feature>
<reference evidence="7 8" key="1">
    <citation type="journal article" date="2019" name="Genome Biol. Evol.">
        <title>Nanopore Sequencing Significantly Improves Genome Assembly of the Protozoan Parasite Trypanosoma cruzi.</title>
        <authorList>
            <person name="Diaz-Viraque F."/>
            <person name="Pita S."/>
            <person name="Greif G."/>
            <person name="de Souza R.C.M."/>
            <person name="Iraola G."/>
            <person name="Robello C."/>
        </authorList>
    </citation>
    <scope>NUCLEOTIDE SEQUENCE [LARGE SCALE GENOMIC DNA]</scope>
    <source>
        <strain evidence="7 8">Berenice</strain>
    </source>
</reference>
<dbReference type="VEuPathDB" id="TriTrypDB:BCY84_20323"/>
<evidence type="ECO:0008006" key="9">
    <source>
        <dbReference type="Google" id="ProtNLM"/>
    </source>
</evidence>
<dbReference type="GO" id="GO:0032040">
    <property type="term" value="C:small-subunit processome"/>
    <property type="evidence" value="ECO:0007669"/>
    <property type="project" value="TreeGrafter"/>
</dbReference>
<dbReference type="SUPFAM" id="SSF52540">
    <property type="entry name" value="P-loop containing nucleoside triphosphate hydrolases"/>
    <property type="match status" value="1"/>
</dbReference>
<comment type="subcellular location">
    <subcellularLocation>
        <location evidence="1">Nucleus</location>
        <location evidence="1">Nucleolus</location>
    </subcellularLocation>
</comment>
<proteinExistence type="inferred from homology"/>
<evidence type="ECO:0000256" key="1">
    <source>
        <dbReference type="ARBA" id="ARBA00004604"/>
    </source>
</evidence>
<feature type="region of interest" description="Disordered" evidence="4">
    <location>
        <begin position="1"/>
        <end position="42"/>
    </location>
</feature>
<comment type="similarity">
    <text evidence="2">Belongs to the UTP25 family.</text>
</comment>
<evidence type="ECO:0000259" key="5">
    <source>
        <dbReference type="Pfam" id="PF06862"/>
    </source>
</evidence>